<proteinExistence type="predicted"/>
<evidence type="ECO:0000313" key="1">
    <source>
        <dbReference type="EMBL" id="MEJ2866766.1"/>
    </source>
</evidence>
<evidence type="ECO:0008006" key="3">
    <source>
        <dbReference type="Google" id="ProtNLM"/>
    </source>
</evidence>
<dbReference type="RefSeq" id="WP_337693379.1">
    <property type="nucleotide sequence ID" value="NZ_JBBEGN010000001.1"/>
</dbReference>
<sequence length="175" mass="19214">MRWQNRVLRTRFAALRPGSAAIDRVSLSLLRYRSDMTSPLSVRFDSEVLARLRQHAAAVPGATASGLAQRLVDEGLRMADHPGVVFRDGPAGRRPALVVGPDVWELVVFLQEIDERGEAAVDAAAENFAVPAATVAAGIRYYTEFSTEIDAWIGEARAASERAEAEWERRRALLA</sequence>
<organism evidence="1 2">
    <name type="scientific">Actinomycetospora aurantiaca</name>
    <dbReference type="NCBI Taxonomy" id="3129233"/>
    <lineage>
        <taxon>Bacteria</taxon>
        <taxon>Bacillati</taxon>
        <taxon>Actinomycetota</taxon>
        <taxon>Actinomycetes</taxon>
        <taxon>Pseudonocardiales</taxon>
        <taxon>Pseudonocardiaceae</taxon>
        <taxon>Actinomycetospora</taxon>
    </lineage>
</organism>
<dbReference type="EMBL" id="JBBEGN010000001">
    <property type="protein sequence ID" value="MEJ2866766.1"/>
    <property type="molecule type" value="Genomic_DNA"/>
</dbReference>
<evidence type="ECO:0000313" key="2">
    <source>
        <dbReference type="Proteomes" id="UP001385809"/>
    </source>
</evidence>
<name>A0ABU8MIE8_9PSEU</name>
<accession>A0ABU8MIE8</accession>
<gene>
    <name evidence="1" type="ORF">WCD74_03260</name>
</gene>
<protein>
    <recommendedName>
        <fullName evidence="3">CopG family transcriptional regulator</fullName>
    </recommendedName>
</protein>
<dbReference type="Proteomes" id="UP001385809">
    <property type="component" value="Unassembled WGS sequence"/>
</dbReference>
<comment type="caution">
    <text evidence="1">The sequence shown here is derived from an EMBL/GenBank/DDBJ whole genome shotgun (WGS) entry which is preliminary data.</text>
</comment>
<reference evidence="1 2" key="1">
    <citation type="submission" date="2024-03" db="EMBL/GenBank/DDBJ databases">
        <title>Actinomycetospora sp. OC33-EN08, a novel actinomycete isolated from wild orchid (Aerides multiflora).</title>
        <authorList>
            <person name="Suriyachadkun C."/>
        </authorList>
    </citation>
    <scope>NUCLEOTIDE SEQUENCE [LARGE SCALE GENOMIC DNA]</scope>
    <source>
        <strain evidence="1 2">OC33-EN08</strain>
    </source>
</reference>
<keyword evidence="2" id="KW-1185">Reference proteome</keyword>